<evidence type="ECO:0000313" key="1">
    <source>
        <dbReference type="EMBL" id="KFB42088.1"/>
    </source>
</evidence>
<gene>
    <name evidence="1" type="ORF">ZHAS_00009747</name>
</gene>
<dbReference type="EMBL" id="ATLV01017301">
    <property type="status" value="NOT_ANNOTATED_CDS"/>
    <property type="molecule type" value="Genomic_DNA"/>
</dbReference>
<reference evidence="1 3" key="1">
    <citation type="journal article" date="2014" name="BMC Genomics">
        <title>Genome sequence of Anopheles sinensis provides insight into genetics basis of mosquito competence for malaria parasites.</title>
        <authorList>
            <person name="Zhou D."/>
            <person name="Zhang D."/>
            <person name="Ding G."/>
            <person name="Shi L."/>
            <person name="Hou Q."/>
            <person name="Ye Y."/>
            <person name="Xu Y."/>
            <person name="Zhou H."/>
            <person name="Xiong C."/>
            <person name="Li S."/>
            <person name="Yu J."/>
            <person name="Hong S."/>
            <person name="Yu X."/>
            <person name="Zou P."/>
            <person name="Chen C."/>
            <person name="Chang X."/>
            <person name="Wang W."/>
            <person name="Lv Y."/>
            <person name="Sun Y."/>
            <person name="Ma L."/>
            <person name="Shen B."/>
            <person name="Zhu C."/>
        </authorList>
    </citation>
    <scope>NUCLEOTIDE SEQUENCE [LARGE SCALE GENOMIC DNA]</scope>
</reference>
<sequence length="80" mass="9313">MASIGRKLWGTYNIAGGESWTSHSRASWDRGSLVFYFRETTPLLLMLPRINRSKFPRTAQDLWGSPFERTRPKRTLINRA</sequence>
<dbReference type="VEuPathDB" id="VectorBase:ASIC009747"/>
<dbReference type="EnsemblMetazoa" id="ASIC009747-RA">
    <property type="protein sequence ID" value="ASIC009747-PA"/>
    <property type="gene ID" value="ASIC009747"/>
</dbReference>
<organism evidence="1">
    <name type="scientific">Anopheles sinensis</name>
    <name type="common">Mosquito</name>
    <dbReference type="NCBI Taxonomy" id="74873"/>
    <lineage>
        <taxon>Eukaryota</taxon>
        <taxon>Metazoa</taxon>
        <taxon>Ecdysozoa</taxon>
        <taxon>Arthropoda</taxon>
        <taxon>Hexapoda</taxon>
        <taxon>Insecta</taxon>
        <taxon>Pterygota</taxon>
        <taxon>Neoptera</taxon>
        <taxon>Endopterygota</taxon>
        <taxon>Diptera</taxon>
        <taxon>Nematocera</taxon>
        <taxon>Culicoidea</taxon>
        <taxon>Culicidae</taxon>
        <taxon>Anophelinae</taxon>
        <taxon>Anopheles</taxon>
    </lineage>
</organism>
<dbReference type="Proteomes" id="UP000030765">
    <property type="component" value="Unassembled WGS sequence"/>
</dbReference>
<evidence type="ECO:0000313" key="2">
    <source>
        <dbReference type="EnsemblMetazoa" id="ASIC009747-PA"/>
    </source>
</evidence>
<dbReference type="EMBL" id="KE525161">
    <property type="protein sequence ID" value="KFB42088.1"/>
    <property type="molecule type" value="Genomic_DNA"/>
</dbReference>
<keyword evidence="3" id="KW-1185">Reference proteome</keyword>
<accession>A0A084VVU4</accession>
<name>A0A084VVU4_ANOSI</name>
<dbReference type="AlphaFoldDB" id="A0A084VVU4"/>
<reference evidence="2" key="2">
    <citation type="submission" date="2020-05" db="UniProtKB">
        <authorList>
            <consortium name="EnsemblMetazoa"/>
        </authorList>
    </citation>
    <scope>IDENTIFICATION</scope>
</reference>
<evidence type="ECO:0000313" key="3">
    <source>
        <dbReference type="Proteomes" id="UP000030765"/>
    </source>
</evidence>
<proteinExistence type="predicted"/>
<protein>
    <submittedName>
        <fullName evidence="1 2">Uncharacterized protein</fullName>
    </submittedName>
</protein>